<dbReference type="InterPro" id="IPR032466">
    <property type="entry name" value="Metal_Hydrolase"/>
</dbReference>
<sequence>MLDLPVIDAHQHFWDLERNYLPWLSDEPQISFRYGDYSAIRRNYLPTDYRRDTAALSLAGSVFVETEWDRRDPVGETRWVHDLAAREGLPTVMVCHAALNAPDADAVLARQSAFPLVRGVRHKPTAAPAPDAMEPGAPGSMSDPDWRRGYAQLAAHGFSFDLQTPWWHLTEAAQLNADFPETLIVLNHTGLPSDRSANGLSGWRAAMTQFAAAPNVAVKISGLGEPGTPWSLARNRDIIRQTIDIFGAERCMFASNYPVDSLVGGLGTIFDGFAAATDDLGHSVQAALFAGNARRFYRIEAGVAA</sequence>
<evidence type="ECO:0000313" key="4">
    <source>
        <dbReference type="Proteomes" id="UP000249725"/>
    </source>
</evidence>
<accession>A0A328A8H4</accession>
<feature type="domain" description="Amidohydrolase-related" evidence="2">
    <location>
        <begin position="7"/>
        <end position="299"/>
    </location>
</feature>
<evidence type="ECO:0000313" key="3">
    <source>
        <dbReference type="EMBL" id="RAK50840.1"/>
    </source>
</evidence>
<reference evidence="4" key="1">
    <citation type="submission" date="2018-05" db="EMBL/GenBank/DDBJ databases">
        <authorList>
            <person name="Li X."/>
        </authorList>
    </citation>
    <scope>NUCLEOTIDE SEQUENCE [LARGE SCALE GENOMIC DNA]</scope>
    <source>
        <strain evidence="4">YIM 73061</strain>
    </source>
</reference>
<dbReference type="Gene3D" id="3.20.20.140">
    <property type="entry name" value="Metal-dependent hydrolases"/>
    <property type="match status" value="1"/>
</dbReference>
<dbReference type="Proteomes" id="UP000249725">
    <property type="component" value="Unassembled WGS sequence"/>
</dbReference>
<gene>
    <name evidence="3" type="ORF">DJ018_16845</name>
</gene>
<dbReference type="AlphaFoldDB" id="A0A328A8H4"/>
<proteinExistence type="inferred from homology"/>
<dbReference type="PANTHER" id="PTHR43569:SF1">
    <property type="entry name" value="BLL3371 PROTEIN"/>
    <property type="match status" value="1"/>
</dbReference>
<name>A0A328A8H4_9CAUL</name>
<dbReference type="Pfam" id="PF04909">
    <property type="entry name" value="Amidohydro_2"/>
    <property type="match status" value="1"/>
</dbReference>
<dbReference type="SUPFAM" id="SSF51556">
    <property type="entry name" value="Metallo-dependent hydrolases"/>
    <property type="match status" value="1"/>
</dbReference>
<dbReference type="PANTHER" id="PTHR43569">
    <property type="entry name" value="AMIDOHYDROLASE"/>
    <property type="match status" value="1"/>
</dbReference>
<keyword evidence="4" id="KW-1185">Reference proteome</keyword>
<protein>
    <submittedName>
        <fullName evidence="3">Thioesterase</fullName>
    </submittedName>
</protein>
<dbReference type="EMBL" id="QFYR01000005">
    <property type="protein sequence ID" value="RAK50840.1"/>
    <property type="molecule type" value="Genomic_DNA"/>
</dbReference>
<evidence type="ECO:0000256" key="1">
    <source>
        <dbReference type="ARBA" id="ARBA00038310"/>
    </source>
</evidence>
<dbReference type="GO" id="GO:0016787">
    <property type="term" value="F:hydrolase activity"/>
    <property type="evidence" value="ECO:0007669"/>
    <property type="project" value="InterPro"/>
</dbReference>
<organism evidence="3 4">
    <name type="scientific">Phenylobacterium deserti</name>
    <dbReference type="NCBI Taxonomy" id="1914756"/>
    <lineage>
        <taxon>Bacteria</taxon>
        <taxon>Pseudomonadati</taxon>
        <taxon>Pseudomonadota</taxon>
        <taxon>Alphaproteobacteria</taxon>
        <taxon>Caulobacterales</taxon>
        <taxon>Caulobacteraceae</taxon>
        <taxon>Phenylobacterium</taxon>
    </lineage>
</organism>
<dbReference type="InterPro" id="IPR006680">
    <property type="entry name" value="Amidohydro-rel"/>
</dbReference>
<comment type="similarity">
    <text evidence="1">Belongs to the metallo-dependent hydrolases superfamily.</text>
</comment>
<evidence type="ECO:0000259" key="2">
    <source>
        <dbReference type="Pfam" id="PF04909"/>
    </source>
</evidence>
<dbReference type="InterPro" id="IPR052350">
    <property type="entry name" value="Metallo-dep_Lactonases"/>
</dbReference>
<comment type="caution">
    <text evidence="3">The sequence shown here is derived from an EMBL/GenBank/DDBJ whole genome shotgun (WGS) entry which is preliminary data.</text>
</comment>
<dbReference type="OrthoDB" id="9787654at2"/>